<dbReference type="Pfam" id="PF04290">
    <property type="entry name" value="DctQ"/>
    <property type="match status" value="1"/>
</dbReference>
<organism evidence="11 12">
    <name type="scientific">Anaerosphaera multitolerans</name>
    <dbReference type="NCBI Taxonomy" id="2487351"/>
    <lineage>
        <taxon>Bacteria</taxon>
        <taxon>Bacillati</taxon>
        <taxon>Bacillota</taxon>
        <taxon>Tissierellia</taxon>
        <taxon>Tissierellales</taxon>
        <taxon>Peptoniphilaceae</taxon>
        <taxon>Anaerosphaera</taxon>
    </lineage>
</organism>
<dbReference type="PANTHER" id="PTHR35011">
    <property type="entry name" value="2,3-DIKETO-L-GULONATE TRAP TRANSPORTER SMALL PERMEASE PROTEIN YIAM"/>
    <property type="match status" value="1"/>
</dbReference>
<feature type="transmembrane region" description="Helical" evidence="9">
    <location>
        <begin position="124"/>
        <end position="143"/>
    </location>
</feature>
<sequence length="162" mass="18868">MKWLDEHIEEFILVVLLIFMTVILGIQIISRYIFNNSLSWSEELVRYLFVWSAFMGVPYCIKKGTSIKVDQFRNMMPIKIQKFLLYFDKIIMFALFLILAIFSFDVVRQTYLSGQTSAAMGVPMWTVQLSVLVGSILSLIRIVQNFYEVLSGHKKVEQKHGL</sequence>
<feature type="transmembrane region" description="Helical" evidence="9">
    <location>
        <begin position="83"/>
        <end position="104"/>
    </location>
</feature>
<dbReference type="GO" id="GO:0022857">
    <property type="term" value="F:transmembrane transporter activity"/>
    <property type="evidence" value="ECO:0007669"/>
    <property type="project" value="TreeGrafter"/>
</dbReference>
<gene>
    <name evidence="11" type="ORF">EF514_02765</name>
</gene>
<keyword evidence="3" id="KW-1003">Cell membrane</keyword>
<dbReference type="Proteomes" id="UP000288812">
    <property type="component" value="Unassembled WGS sequence"/>
</dbReference>
<keyword evidence="2" id="KW-0813">Transport</keyword>
<keyword evidence="7 9" id="KW-0472">Membrane</keyword>
<evidence type="ECO:0000256" key="9">
    <source>
        <dbReference type="SAM" id="Phobius"/>
    </source>
</evidence>
<feature type="transmembrane region" description="Helical" evidence="9">
    <location>
        <begin position="45"/>
        <end position="62"/>
    </location>
</feature>
<name>A0A437S8G0_9FIRM</name>
<evidence type="ECO:0000256" key="1">
    <source>
        <dbReference type="ARBA" id="ARBA00004429"/>
    </source>
</evidence>
<accession>A0A437S8G0</accession>
<feature type="domain" description="Tripartite ATP-independent periplasmic transporters DctQ component" evidence="10">
    <location>
        <begin position="20"/>
        <end position="150"/>
    </location>
</feature>
<comment type="caution">
    <text evidence="11">The sequence shown here is derived from an EMBL/GenBank/DDBJ whole genome shotgun (WGS) entry which is preliminary data.</text>
</comment>
<dbReference type="OrthoDB" id="9814265at2"/>
<comment type="similarity">
    <text evidence="8">Belongs to the TRAP transporter small permease family.</text>
</comment>
<evidence type="ECO:0000259" key="10">
    <source>
        <dbReference type="Pfam" id="PF04290"/>
    </source>
</evidence>
<evidence type="ECO:0000256" key="7">
    <source>
        <dbReference type="ARBA" id="ARBA00023136"/>
    </source>
</evidence>
<evidence type="ECO:0000256" key="8">
    <source>
        <dbReference type="ARBA" id="ARBA00038436"/>
    </source>
</evidence>
<dbReference type="InterPro" id="IPR007387">
    <property type="entry name" value="TRAP_DctQ"/>
</dbReference>
<proteinExistence type="inferred from homology"/>
<evidence type="ECO:0000313" key="12">
    <source>
        <dbReference type="Proteomes" id="UP000288812"/>
    </source>
</evidence>
<reference evidence="11 12" key="1">
    <citation type="submission" date="2018-11" db="EMBL/GenBank/DDBJ databases">
        <title>Genome sequencing and assembly of Anaerosphaera sp. nov., GS7-6-2.</title>
        <authorList>
            <person name="Rettenmaier R."/>
            <person name="Liebl W."/>
            <person name="Zverlov V."/>
        </authorList>
    </citation>
    <scope>NUCLEOTIDE SEQUENCE [LARGE SCALE GENOMIC DNA]</scope>
    <source>
        <strain evidence="11 12">GS7-6-2</strain>
    </source>
</reference>
<dbReference type="EMBL" id="RLIH01000003">
    <property type="protein sequence ID" value="RVU55385.1"/>
    <property type="molecule type" value="Genomic_DNA"/>
</dbReference>
<protein>
    <submittedName>
        <fullName evidence="11">TRAP transporter small permease</fullName>
    </submittedName>
</protein>
<dbReference type="InterPro" id="IPR055348">
    <property type="entry name" value="DctQ"/>
</dbReference>
<evidence type="ECO:0000256" key="6">
    <source>
        <dbReference type="ARBA" id="ARBA00022989"/>
    </source>
</evidence>
<evidence type="ECO:0000256" key="4">
    <source>
        <dbReference type="ARBA" id="ARBA00022519"/>
    </source>
</evidence>
<keyword evidence="12" id="KW-1185">Reference proteome</keyword>
<evidence type="ECO:0000256" key="2">
    <source>
        <dbReference type="ARBA" id="ARBA00022448"/>
    </source>
</evidence>
<comment type="subcellular location">
    <subcellularLocation>
        <location evidence="1">Cell inner membrane</location>
        <topology evidence="1">Multi-pass membrane protein</topology>
    </subcellularLocation>
</comment>
<evidence type="ECO:0000313" key="11">
    <source>
        <dbReference type="EMBL" id="RVU55385.1"/>
    </source>
</evidence>
<keyword evidence="4" id="KW-0997">Cell inner membrane</keyword>
<evidence type="ECO:0000256" key="5">
    <source>
        <dbReference type="ARBA" id="ARBA00022692"/>
    </source>
</evidence>
<feature type="transmembrane region" description="Helical" evidence="9">
    <location>
        <begin position="12"/>
        <end position="33"/>
    </location>
</feature>
<dbReference type="GO" id="GO:0005886">
    <property type="term" value="C:plasma membrane"/>
    <property type="evidence" value="ECO:0007669"/>
    <property type="project" value="UniProtKB-SubCell"/>
</dbReference>
<dbReference type="GO" id="GO:0015740">
    <property type="term" value="P:C4-dicarboxylate transport"/>
    <property type="evidence" value="ECO:0007669"/>
    <property type="project" value="TreeGrafter"/>
</dbReference>
<evidence type="ECO:0000256" key="3">
    <source>
        <dbReference type="ARBA" id="ARBA00022475"/>
    </source>
</evidence>
<keyword evidence="6 9" id="KW-1133">Transmembrane helix</keyword>
<dbReference type="PANTHER" id="PTHR35011:SF2">
    <property type="entry name" value="2,3-DIKETO-L-GULONATE TRAP TRANSPORTER SMALL PERMEASE PROTEIN YIAM"/>
    <property type="match status" value="1"/>
</dbReference>
<keyword evidence="5 9" id="KW-0812">Transmembrane</keyword>
<dbReference type="AlphaFoldDB" id="A0A437S8G0"/>